<dbReference type="GO" id="GO:0003677">
    <property type="term" value="F:DNA binding"/>
    <property type="evidence" value="ECO:0007669"/>
    <property type="project" value="TreeGrafter"/>
</dbReference>
<evidence type="ECO:0000256" key="4">
    <source>
        <dbReference type="ARBA" id="ARBA00023242"/>
    </source>
</evidence>
<dbReference type="GO" id="GO:0003700">
    <property type="term" value="F:DNA-binding transcription factor activity"/>
    <property type="evidence" value="ECO:0007669"/>
    <property type="project" value="InterPro"/>
</dbReference>
<dbReference type="InterPro" id="IPR047091">
    <property type="entry name" value="EIN3-like_DNA-bd"/>
</dbReference>
<dbReference type="GO" id="GO:0005634">
    <property type="term" value="C:nucleus"/>
    <property type="evidence" value="ECO:0007669"/>
    <property type="project" value="UniProtKB-SubCell"/>
</dbReference>
<dbReference type="Pfam" id="PF04873">
    <property type="entry name" value="EIN3_DNA-bd"/>
    <property type="match status" value="1"/>
</dbReference>
<comment type="subcellular location">
    <subcellularLocation>
        <location evidence="1">Nucleus</location>
    </subcellularLocation>
</comment>
<dbReference type="Proteomes" id="UP001231189">
    <property type="component" value="Unassembled WGS sequence"/>
</dbReference>
<keyword evidence="8" id="KW-1185">Reference proteome</keyword>
<keyword evidence="4" id="KW-0539">Nucleus</keyword>
<feature type="region of interest" description="Disordered" evidence="5">
    <location>
        <begin position="310"/>
        <end position="351"/>
    </location>
</feature>
<dbReference type="AlphaFoldDB" id="A0AAD8RB56"/>
<gene>
    <name evidence="7" type="ORF">QYE76_023152</name>
</gene>
<reference evidence="7" key="1">
    <citation type="submission" date="2023-07" db="EMBL/GenBank/DDBJ databases">
        <title>A chromosome-level genome assembly of Lolium multiflorum.</title>
        <authorList>
            <person name="Chen Y."/>
            <person name="Copetti D."/>
            <person name="Kolliker R."/>
            <person name="Studer B."/>
        </authorList>
    </citation>
    <scope>NUCLEOTIDE SEQUENCE</scope>
    <source>
        <strain evidence="7">02402/16</strain>
        <tissue evidence="7">Leaf</tissue>
    </source>
</reference>
<dbReference type="GO" id="GO:0009873">
    <property type="term" value="P:ethylene-activated signaling pathway"/>
    <property type="evidence" value="ECO:0007669"/>
    <property type="project" value="UniProtKB-KW"/>
</dbReference>
<evidence type="ECO:0000256" key="1">
    <source>
        <dbReference type="ARBA" id="ARBA00004123"/>
    </source>
</evidence>
<evidence type="ECO:0000256" key="3">
    <source>
        <dbReference type="ARBA" id="ARBA00022745"/>
    </source>
</evidence>
<evidence type="ECO:0000256" key="2">
    <source>
        <dbReference type="ARBA" id="ARBA00009416"/>
    </source>
</evidence>
<dbReference type="EMBL" id="JAUUTY010000006">
    <property type="protein sequence ID" value="KAK1617635.1"/>
    <property type="molecule type" value="Genomic_DNA"/>
</dbReference>
<feature type="compositionally biased region" description="Acidic residues" evidence="5">
    <location>
        <begin position="310"/>
        <end position="325"/>
    </location>
</feature>
<evidence type="ECO:0000259" key="6">
    <source>
        <dbReference type="Pfam" id="PF04873"/>
    </source>
</evidence>
<dbReference type="InterPro" id="IPR006957">
    <property type="entry name" value="EIN3"/>
</dbReference>
<dbReference type="PANTHER" id="PTHR33305">
    <property type="entry name" value="ETHYLENE INSENSITIVE 3-LIKE 2 PROTEIN"/>
    <property type="match status" value="1"/>
</dbReference>
<comment type="caution">
    <text evidence="7">The sequence shown here is derived from an EMBL/GenBank/DDBJ whole genome shotgun (WGS) entry which is preliminary data.</text>
</comment>
<proteinExistence type="inferred from homology"/>
<feature type="domain" description="Ethylene insensitive 3-like DNA-binding" evidence="6">
    <location>
        <begin position="47"/>
        <end position="294"/>
    </location>
</feature>
<accession>A0AAD8RB56</accession>
<evidence type="ECO:0000313" key="7">
    <source>
        <dbReference type="EMBL" id="KAK1617635.1"/>
    </source>
</evidence>
<protein>
    <recommendedName>
        <fullName evidence="6">Ethylene insensitive 3-like DNA-binding domain-containing protein</fullName>
    </recommendedName>
</protein>
<dbReference type="PANTHER" id="PTHR33305:SF54">
    <property type="entry name" value="ETHYLENE INSENSITIVE 3-LIKE DNA-BINDING DOMAIN-CONTAINING PROTEIN"/>
    <property type="match status" value="1"/>
</dbReference>
<dbReference type="Gene3D" id="1.10.3180.10">
    <property type="entry name" value="DNA-binding domain of EIN3-like"/>
    <property type="match status" value="2"/>
</dbReference>
<feature type="compositionally biased region" description="Basic and acidic residues" evidence="5">
    <location>
        <begin position="326"/>
        <end position="339"/>
    </location>
</feature>
<comment type="similarity">
    <text evidence="2">Belongs to the EIN3 family.</text>
</comment>
<dbReference type="FunFam" id="1.10.3180.10:FF:000001">
    <property type="entry name" value="Ethylene insensitive 3-like 1"/>
    <property type="match status" value="1"/>
</dbReference>
<dbReference type="InterPro" id="IPR023278">
    <property type="entry name" value="Ethylene_insens-like_DNA-bd"/>
</dbReference>
<sequence>MEQQVDAHGGGSAAFWCDLEALEAEHEQEEIIDYDAESGSESVEISDLKKRMWKDQMRLMKLESRAGTRRAPAAGPSGGQINQEDTPEVRCRRKAMLRAQDGVLRHMLKMMEACNARGFVYGVIDEAGEPMSGSSDSLRGWWKDNVIFDRTGPMALAGSADSYSPLGLASYLHRLQGIQDNTLGSVLSALIQHCEPPQRNFPLERGLAPPWWPTGKEPWWGTQGEMQAHQGAPPYRKPHDLKKAWKISLLSAVIKHMSPRFDQMRKLVWQSKRLQQKMSAKESETWSKVLRQEEALSRRLKTSLKITPLDNDDGCSEDGDSDGLEDVVRGPQDKRKCDNVESGSSGGKCHRPGSGSWELAAMLPELEGRVLSECQSPINELMELYYNCLQGDDADEKHDVAVVPPGVPAGCDDVAQQFLFDIIGSCPEVDHVLRLMEE</sequence>
<feature type="region of interest" description="Disordered" evidence="5">
    <location>
        <begin position="66"/>
        <end position="87"/>
    </location>
</feature>
<keyword evidence="3" id="KW-0936">Ethylene signaling pathway</keyword>
<dbReference type="SUPFAM" id="SSF116768">
    <property type="entry name" value="DNA-binding domain of EIN3-like"/>
    <property type="match status" value="1"/>
</dbReference>
<evidence type="ECO:0000313" key="8">
    <source>
        <dbReference type="Proteomes" id="UP001231189"/>
    </source>
</evidence>
<organism evidence="7 8">
    <name type="scientific">Lolium multiflorum</name>
    <name type="common">Italian ryegrass</name>
    <name type="synonym">Lolium perenne subsp. multiflorum</name>
    <dbReference type="NCBI Taxonomy" id="4521"/>
    <lineage>
        <taxon>Eukaryota</taxon>
        <taxon>Viridiplantae</taxon>
        <taxon>Streptophyta</taxon>
        <taxon>Embryophyta</taxon>
        <taxon>Tracheophyta</taxon>
        <taxon>Spermatophyta</taxon>
        <taxon>Magnoliopsida</taxon>
        <taxon>Liliopsida</taxon>
        <taxon>Poales</taxon>
        <taxon>Poaceae</taxon>
        <taxon>BOP clade</taxon>
        <taxon>Pooideae</taxon>
        <taxon>Poodae</taxon>
        <taxon>Poeae</taxon>
        <taxon>Poeae Chloroplast Group 2 (Poeae type)</taxon>
        <taxon>Loliodinae</taxon>
        <taxon>Loliinae</taxon>
        <taxon>Lolium</taxon>
    </lineage>
</organism>
<evidence type="ECO:0000256" key="5">
    <source>
        <dbReference type="SAM" id="MobiDB-lite"/>
    </source>
</evidence>
<name>A0AAD8RB56_LOLMU</name>